<proteinExistence type="predicted"/>
<protein>
    <submittedName>
        <fullName evidence="1">Uncharacterized protein</fullName>
    </submittedName>
</protein>
<dbReference type="RefSeq" id="WP_088907965.1">
    <property type="nucleotide sequence ID" value="NZ_CP018145.1"/>
</dbReference>
<dbReference type="KEGG" id="bfm:BP422_11870"/>
<dbReference type="EMBL" id="CP018145">
    <property type="protein sequence ID" value="ASJ54181.1"/>
    <property type="molecule type" value="Genomic_DNA"/>
</dbReference>
<dbReference type="AlphaFoldDB" id="A0A220MGK4"/>
<dbReference type="Proteomes" id="UP000197781">
    <property type="component" value="Chromosome"/>
</dbReference>
<reference evidence="1 2" key="1">
    <citation type="submission" date="2016-11" db="EMBL/GenBank/DDBJ databases">
        <authorList>
            <person name="Jaros S."/>
            <person name="Januszkiewicz K."/>
            <person name="Wedrychowicz H."/>
        </authorList>
    </citation>
    <scope>NUCLEOTIDE SEQUENCE [LARGE SCALE GENOMIC DNA]</scope>
    <source>
        <strain evidence="1 2">NF2</strain>
    </source>
</reference>
<organism evidence="1 2">
    <name type="scientific">Brevibacillus formosus</name>
    <dbReference type="NCBI Taxonomy" id="54913"/>
    <lineage>
        <taxon>Bacteria</taxon>
        <taxon>Bacillati</taxon>
        <taxon>Bacillota</taxon>
        <taxon>Bacilli</taxon>
        <taxon>Bacillales</taxon>
        <taxon>Paenibacillaceae</taxon>
        <taxon>Brevibacillus</taxon>
    </lineage>
</organism>
<gene>
    <name evidence="1" type="ORF">BP422_11870</name>
</gene>
<evidence type="ECO:0000313" key="1">
    <source>
        <dbReference type="EMBL" id="ASJ54181.1"/>
    </source>
</evidence>
<accession>A0A220MGK4</accession>
<name>A0A220MGK4_9BACL</name>
<sequence>MSFNELKDCLSMGREIEFFFKDVRYSICNTPNGWILSEFYGDYQTYPSSSELLQNATIDGFNLKQIWDQVDIDIIF</sequence>
<evidence type="ECO:0000313" key="2">
    <source>
        <dbReference type="Proteomes" id="UP000197781"/>
    </source>
</evidence>